<feature type="compositionally biased region" description="Low complexity" evidence="1">
    <location>
        <begin position="17"/>
        <end position="31"/>
    </location>
</feature>
<evidence type="ECO:0000313" key="2">
    <source>
        <dbReference type="EMBL" id="KAK7845564.1"/>
    </source>
</evidence>
<organism evidence="2 3">
    <name type="scientific">Quercus suber</name>
    <name type="common">Cork oak</name>
    <dbReference type="NCBI Taxonomy" id="58331"/>
    <lineage>
        <taxon>Eukaryota</taxon>
        <taxon>Viridiplantae</taxon>
        <taxon>Streptophyta</taxon>
        <taxon>Embryophyta</taxon>
        <taxon>Tracheophyta</taxon>
        <taxon>Spermatophyta</taxon>
        <taxon>Magnoliopsida</taxon>
        <taxon>eudicotyledons</taxon>
        <taxon>Gunneridae</taxon>
        <taxon>Pentapetalae</taxon>
        <taxon>rosids</taxon>
        <taxon>fabids</taxon>
        <taxon>Fagales</taxon>
        <taxon>Fagaceae</taxon>
        <taxon>Quercus</taxon>
    </lineage>
</organism>
<name>A0AAW0L3W6_QUESU</name>
<feature type="region of interest" description="Disordered" evidence="1">
    <location>
        <begin position="1"/>
        <end position="105"/>
    </location>
</feature>
<sequence>MKHFMLPRNAILREANSADPASSPSPSSAKPRPSRKSKSAKENAPPFDLTSIPSESKPSPAMAAKLKSPLPPRPPPSNSHKRKLSFESGTENSASDSGVQTGSGKTYTIWGPANALLEENLSNVLWTQSRHCLDAILKLELLKILIRS</sequence>
<comment type="caution">
    <text evidence="2">The sequence shown here is derived from an EMBL/GenBank/DDBJ whole genome shotgun (WGS) entry which is preliminary data.</text>
</comment>
<accession>A0AAW0L3W6</accession>
<evidence type="ECO:0000313" key="3">
    <source>
        <dbReference type="Proteomes" id="UP000237347"/>
    </source>
</evidence>
<reference evidence="2 3" key="1">
    <citation type="journal article" date="2018" name="Sci. Data">
        <title>The draft genome sequence of cork oak.</title>
        <authorList>
            <person name="Ramos A.M."/>
            <person name="Usie A."/>
            <person name="Barbosa P."/>
            <person name="Barros P.M."/>
            <person name="Capote T."/>
            <person name="Chaves I."/>
            <person name="Simoes F."/>
            <person name="Abreu I."/>
            <person name="Carrasquinho I."/>
            <person name="Faro C."/>
            <person name="Guimaraes J.B."/>
            <person name="Mendonca D."/>
            <person name="Nobrega F."/>
            <person name="Rodrigues L."/>
            <person name="Saibo N.J.M."/>
            <person name="Varela M.C."/>
            <person name="Egas C."/>
            <person name="Matos J."/>
            <person name="Miguel C.M."/>
            <person name="Oliveira M.M."/>
            <person name="Ricardo C.P."/>
            <person name="Goncalves S."/>
        </authorList>
    </citation>
    <scope>NUCLEOTIDE SEQUENCE [LARGE SCALE GENOMIC DNA]</scope>
    <source>
        <strain evidence="3">cv. HL8</strain>
    </source>
</reference>
<gene>
    <name evidence="2" type="primary">KIN12A_1</name>
    <name evidence="2" type="ORF">CFP56_009124</name>
</gene>
<dbReference type="EMBL" id="PKMF04000168">
    <property type="protein sequence ID" value="KAK7845564.1"/>
    <property type="molecule type" value="Genomic_DNA"/>
</dbReference>
<keyword evidence="3" id="KW-1185">Reference proteome</keyword>
<proteinExistence type="predicted"/>
<evidence type="ECO:0000256" key="1">
    <source>
        <dbReference type="SAM" id="MobiDB-lite"/>
    </source>
</evidence>
<dbReference type="Proteomes" id="UP000237347">
    <property type="component" value="Unassembled WGS sequence"/>
</dbReference>
<protein>
    <submittedName>
        <fullName evidence="2">Kinesin-like protein kin-12a</fullName>
    </submittedName>
</protein>
<dbReference type="AlphaFoldDB" id="A0AAW0L3W6"/>
<feature type="compositionally biased region" description="Polar residues" evidence="1">
    <location>
        <begin position="87"/>
        <end position="105"/>
    </location>
</feature>